<feature type="region of interest" description="Disordered" evidence="1">
    <location>
        <begin position="1"/>
        <end position="46"/>
    </location>
</feature>
<gene>
    <name evidence="2" type="ORF">AXG93_2912s1200</name>
</gene>
<comment type="caution">
    <text evidence="2">The sequence shown here is derived from an EMBL/GenBank/DDBJ whole genome shotgun (WGS) entry which is preliminary data.</text>
</comment>
<evidence type="ECO:0000313" key="3">
    <source>
        <dbReference type="Proteomes" id="UP000077202"/>
    </source>
</evidence>
<dbReference type="AlphaFoldDB" id="A0A176WHS4"/>
<evidence type="ECO:0000256" key="1">
    <source>
        <dbReference type="SAM" id="MobiDB-lite"/>
    </source>
</evidence>
<dbReference type="EMBL" id="LVLJ01000884">
    <property type="protein sequence ID" value="OAE32131.1"/>
    <property type="molecule type" value="Genomic_DNA"/>
</dbReference>
<feature type="compositionally biased region" description="Polar residues" evidence="1">
    <location>
        <begin position="7"/>
        <end position="21"/>
    </location>
</feature>
<evidence type="ECO:0000313" key="2">
    <source>
        <dbReference type="EMBL" id="OAE32131.1"/>
    </source>
</evidence>
<dbReference type="Proteomes" id="UP000077202">
    <property type="component" value="Unassembled WGS sequence"/>
</dbReference>
<name>A0A176WHS4_MARPO</name>
<sequence>MGMSYEAQPSSHGSSAVTSVCSFAEPGTGTGPVESLPVESPGALVTSEEHAELNGTFALKSQAIDVASLDYVDRVLQVSWGGGSVDHLAGSPYTDSKYTRVRDSLASTMGCDVDRGQV</sequence>
<protein>
    <submittedName>
        <fullName evidence="2">Uncharacterized protein</fullName>
    </submittedName>
</protein>
<proteinExistence type="predicted"/>
<reference evidence="2" key="1">
    <citation type="submission" date="2016-03" db="EMBL/GenBank/DDBJ databases">
        <title>Mechanisms controlling the formation of the plant cell surface in tip-growing cells are functionally conserved among land plants.</title>
        <authorList>
            <person name="Honkanen S."/>
            <person name="Jones V.A."/>
            <person name="Morieri G."/>
            <person name="Champion C."/>
            <person name="Hetherington A.J."/>
            <person name="Kelly S."/>
            <person name="Saint-Marcoux D."/>
            <person name="Proust H."/>
            <person name="Prescott H."/>
            <person name="Dolan L."/>
        </authorList>
    </citation>
    <scope>NUCLEOTIDE SEQUENCE [LARGE SCALE GENOMIC DNA]</scope>
    <source>
        <tissue evidence="2">Whole gametophyte</tissue>
    </source>
</reference>
<accession>A0A176WHS4</accession>
<organism evidence="2 3">
    <name type="scientific">Marchantia polymorpha subsp. ruderalis</name>
    <dbReference type="NCBI Taxonomy" id="1480154"/>
    <lineage>
        <taxon>Eukaryota</taxon>
        <taxon>Viridiplantae</taxon>
        <taxon>Streptophyta</taxon>
        <taxon>Embryophyta</taxon>
        <taxon>Marchantiophyta</taxon>
        <taxon>Marchantiopsida</taxon>
        <taxon>Marchantiidae</taxon>
        <taxon>Marchantiales</taxon>
        <taxon>Marchantiaceae</taxon>
        <taxon>Marchantia</taxon>
    </lineage>
</organism>
<keyword evidence="3" id="KW-1185">Reference proteome</keyword>